<organism evidence="1 2">
    <name type="scientific">Capnocytophaga endodontalis</name>
    <dbReference type="NCBI Taxonomy" id="2708117"/>
    <lineage>
        <taxon>Bacteria</taxon>
        <taxon>Pseudomonadati</taxon>
        <taxon>Bacteroidota</taxon>
        <taxon>Flavobacteriia</taxon>
        <taxon>Flavobacteriales</taxon>
        <taxon>Flavobacteriaceae</taxon>
        <taxon>Capnocytophaga</taxon>
    </lineage>
</organism>
<evidence type="ECO:0000313" key="2">
    <source>
        <dbReference type="Proteomes" id="UP000197007"/>
    </source>
</evidence>
<accession>A0A1Z4BQ35</accession>
<reference evidence="2" key="1">
    <citation type="submission" date="2017-06" db="EMBL/GenBank/DDBJ databases">
        <title>Complete genome sequence of Capnocytophaga sp. KCOM 1579 (=ChDC OS43) isolated from a human refractory periapical abscess lesion.</title>
        <authorList>
            <person name="Kook J.-K."/>
            <person name="Park S.-N."/>
            <person name="Lim Y.K."/>
            <person name="Roh H."/>
        </authorList>
    </citation>
    <scope>NUCLEOTIDE SEQUENCE [LARGE SCALE GENOMIC DNA]</scope>
    <source>
        <strain evidence="2">ChDC OS43</strain>
    </source>
</reference>
<proteinExistence type="predicted"/>
<evidence type="ECO:0000313" key="1">
    <source>
        <dbReference type="EMBL" id="ASF43350.1"/>
    </source>
</evidence>
<gene>
    <name evidence="1" type="ORF">CBG49_09805</name>
</gene>
<dbReference type="Proteomes" id="UP000197007">
    <property type="component" value="Chromosome"/>
</dbReference>
<dbReference type="KEGG" id="capn:CBG49_09805"/>
<dbReference type="EMBL" id="CP022022">
    <property type="protein sequence ID" value="ASF43350.1"/>
    <property type="molecule type" value="Genomic_DNA"/>
</dbReference>
<protein>
    <submittedName>
        <fullName evidence="1">Uncharacterized protein</fullName>
    </submittedName>
</protein>
<name>A0A1Z4BQ35_9FLAO</name>
<sequence>MIVFFLEFLPNGRGREIGYTTQNTKDCIPDDKFKVDEILFTWNIISNDFIYNGERLGELKMKIVQLPDKDQMFKISKGMEKEKEQDWNKNVVSIVYQFTKI</sequence>
<keyword evidence="2" id="KW-1185">Reference proteome</keyword>
<dbReference type="AlphaFoldDB" id="A0A1Z4BQ35"/>